<dbReference type="Proteomes" id="UP000270224">
    <property type="component" value="Unassembled WGS sequence"/>
</dbReference>
<dbReference type="EMBL" id="RJUG01000003">
    <property type="protein sequence ID" value="ROI09153.1"/>
    <property type="molecule type" value="Genomic_DNA"/>
</dbReference>
<sequence>MFLKIAVGLMTLLSAQTCKKQTKTTSENQENLPEKQQIIDSAHLGYSEKNTETAADFSEVVKDSTFIYLKEGENKFFKAFEMNITFKKMLEDSRCPKDVKCIWAGNAKAEIEVTGTYTRPMTFELSTLHDEKKGFLNSKEFNGYLITLVDVSPETTSAKGFSALKGNYEIKLQIEKIRPE</sequence>
<protein>
    <submittedName>
        <fullName evidence="1">Uncharacterized protein</fullName>
    </submittedName>
</protein>
<comment type="caution">
    <text evidence="1">The sequence shown here is derived from an EMBL/GenBank/DDBJ whole genome shotgun (WGS) entry which is preliminary data.</text>
</comment>
<dbReference type="RefSeq" id="WP_123265734.1">
    <property type="nucleotide sequence ID" value="NZ_RJUG01000003.1"/>
</dbReference>
<evidence type="ECO:0000313" key="2">
    <source>
        <dbReference type="Proteomes" id="UP000270224"/>
    </source>
</evidence>
<dbReference type="AlphaFoldDB" id="A0A3N0WW02"/>
<name>A0A3N0WW02_9FLAO</name>
<dbReference type="OrthoDB" id="163809at2"/>
<organism evidence="1 2">
    <name type="scientific">Kaistella daneshvariae</name>
    <dbReference type="NCBI Taxonomy" id="2487074"/>
    <lineage>
        <taxon>Bacteria</taxon>
        <taxon>Pseudomonadati</taxon>
        <taxon>Bacteroidota</taxon>
        <taxon>Flavobacteriia</taxon>
        <taxon>Flavobacteriales</taxon>
        <taxon>Weeksellaceae</taxon>
        <taxon>Chryseobacterium group</taxon>
        <taxon>Kaistella</taxon>
    </lineage>
</organism>
<reference evidence="2" key="2">
    <citation type="submission" date="2018-11" db="EMBL/GenBank/DDBJ databases">
        <title>Proposal to divide the Flavobacteriaceae and reorganize its genera based on Amino Acid Identity values calculated from whole genome sequences.</title>
        <authorList>
            <person name="Nicholson A.C."/>
            <person name="Gulvik C.A."/>
            <person name="Whitney A.M."/>
            <person name="Humrighouse B.W."/>
            <person name="Bell M."/>
            <person name="Holmens B."/>
            <person name="Steigerwalt A."/>
            <person name="Villarma A."/>
            <person name="Sheth M."/>
            <person name="Batra D."/>
            <person name="Pryor J."/>
            <person name="Bernardet J.-F."/>
            <person name="Hugo C."/>
            <person name="Kampfer P."/>
            <person name="Newman J."/>
            <person name="Mcquiston J.R."/>
        </authorList>
    </citation>
    <scope>NUCLEOTIDE SEQUENCE [LARGE SCALE GENOMIC DNA]</scope>
    <source>
        <strain evidence="2">H3056</strain>
    </source>
</reference>
<reference evidence="2" key="1">
    <citation type="submission" date="2018-11" db="EMBL/GenBank/DDBJ databases">
        <title>Proposal to divide the Flavobacteriaceae and reorganize its genera based on Amino Acid Identity values calculated from whole genome sequences.</title>
        <authorList>
            <person name="Nicholson A.C."/>
            <person name="Gulvik C.A."/>
            <person name="Whitney A.M."/>
            <person name="Humrighouse B.W."/>
            <person name="Bell M."/>
            <person name="Holmes B."/>
            <person name="Steigerwalt A."/>
            <person name="Villarma A."/>
            <person name="Sheth M."/>
            <person name="Batra D."/>
            <person name="Pryor J."/>
            <person name="Bernardet J.-F."/>
            <person name="Hugo C."/>
            <person name="Kampfer P."/>
            <person name="Newman J."/>
            <person name="Mcquiston J.R."/>
        </authorList>
    </citation>
    <scope>NUCLEOTIDE SEQUENCE [LARGE SCALE GENOMIC DNA]</scope>
    <source>
        <strain evidence="2">H3056</strain>
    </source>
</reference>
<accession>A0A3N0WW02</accession>
<proteinExistence type="predicted"/>
<evidence type="ECO:0000313" key="1">
    <source>
        <dbReference type="EMBL" id="ROI09153.1"/>
    </source>
</evidence>
<gene>
    <name evidence="1" type="ORF">EGI11_07010</name>
</gene>